<gene>
    <name evidence="7" type="ORF">LWC34_15490</name>
</gene>
<evidence type="ECO:0000256" key="5">
    <source>
        <dbReference type="SAM" id="SignalP"/>
    </source>
</evidence>
<evidence type="ECO:0000313" key="8">
    <source>
        <dbReference type="Proteomes" id="UP001521150"/>
    </source>
</evidence>
<dbReference type="PROSITE" id="PS51257">
    <property type="entry name" value="PROKAR_LIPOPROTEIN"/>
    <property type="match status" value="1"/>
</dbReference>
<comment type="caution">
    <text evidence="7">The sequence shown here is derived from an EMBL/GenBank/DDBJ whole genome shotgun (WGS) entry which is preliminary data.</text>
</comment>
<protein>
    <submittedName>
        <fullName evidence="7">ABC transporter substrate-binding protein</fullName>
    </submittedName>
</protein>
<dbReference type="EMBL" id="JAJVCN010000001">
    <property type="protein sequence ID" value="MCE7004228.1"/>
    <property type="molecule type" value="Genomic_DNA"/>
</dbReference>
<reference evidence="7 8" key="1">
    <citation type="submission" date="2021-12" db="EMBL/GenBank/DDBJ databases">
        <title>Genome sequence of Kibdelosporangium philippinense ATCC 49844.</title>
        <authorList>
            <person name="Fedorov E.A."/>
            <person name="Omeragic M."/>
            <person name="Shalygina K.F."/>
            <person name="Maclea K.S."/>
        </authorList>
    </citation>
    <scope>NUCLEOTIDE SEQUENCE [LARGE SCALE GENOMIC DNA]</scope>
    <source>
        <strain evidence="7 8">ATCC 49844</strain>
    </source>
</reference>
<evidence type="ECO:0000256" key="3">
    <source>
        <dbReference type="ARBA" id="ARBA00022448"/>
    </source>
</evidence>
<dbReference type="InterPro" id="IPR015168">
    <property type="entry name" value="SsuA/THI5"/>
</dbReference>
<dbReference type="CDD" id="cd13563">
    <property type="entry name" value="PBP2_SsuA_like_6"/>
    <property type="match status" value="1"/>
</dbReference>
<keyword evidence="8" id="KW-1185">Reference proteome</keyword>
<evidence type="ECO:0000256" key="2">
    <source>
        <dbReference type="ARBA" id="ARBA00010742"/>
    </source>
</evidence>
<accession>A0ABS8ZB15</accession>
<dbReference type="NCBIfam" id="TIGR01728">
    <property type="entry name" value="SsuA_fam"/>
    <property type="match status" value="1"/>
</dbReference>
<dbReference type="PANTHER" id="PTHR30024:SF47">
    <property type="entry name" value="TAURINE-BINDING PERIPLASMIC PROTEIN"/>
    <property type="match status" value="1"/>
</dbReference>
<evidence type="ECO:0000256" key="4">
    <source>
        <dbReference type="ARBA" id="ARBA00022729"/>
    </source>
</evidence>
<evidence type="ECO:0000259" key="6">
    <source>
        <dbReference type="Pfam" id="PF09084"/>
    </source>
</evidence>
<dbReference type="InterPro" id="IPR010067">
    <property type="entry name" value="ABC_SsuA_sub-bd"/>
</dbReference>
<dbReference type="RefSeq" id="WP_233725759.1">
    <property type="nucleotide sequence ID" value="NZ_JAJVCN010000001.1"/>
</dbReference>
<comment type="similarity">
    <text evidence="2">Belongs to the bacterial solute-binding protein SsuA/TauA family.</text>
</comment>
<dbReference type="Gene3D" id="3.40.190.10">
    <property type="entry name" value="Periplasmic binding protein-like II"/>
    <property type="match status" value="2"/>
</dbReference>
<dbReference type="Proteomes" id="UP001521150">
    <property type="component" value="Unassembled WGS sequence"/>
</dbReference>
<proteinExistence type="inferred from homology"/>
<feature type="domain" description="SsuA/THI5-like" evidence="6">
    <location>
        <begin position="38"/>
        <end position="246"/>
    </location>
</feature>
<dbReference type="Pfam" id="PF09084">
    <property type="entry name" value="NMT1"/>
    <property type="match status" value="1"/>
</dbReference>
<feature type="chain" id="PRO_5047095818" evidence="5">
    <location>
        <begin position="21"/>
        <end position="320"/>
    </location>
</feature>
<dbReference type="PANTHER" id="PTHR30024">
    <property type="entry name" value="ALIPHATIC SULFONATES-BINDING PROTEIN-RELATED"/>
    <property type="match status" value="1"/>
</dbReference>
<evidence type="ECO:0000256" key="1">
    <source>
        <dbReference type="ARBA" id="ARBA00004418"/>
    </source>
</evidence>
<comment type="subcellular location">
    <subcellularLocation>
        <location evidence="1">Periplasm</location>
    </subcellularLocation>
</comment>
<keyword evidence="4 5" id="KW-0732">Signal</keyword>
<name>A0ABS8ZB15_9PSEU</name>
<keyword evidence="3" id="KW-0813">Transport</keyword>
<evidence type="ECO:0000313" key="7">
    <source>
        <dbReference type="EMBL" id="MCE7004228.1"/>
    </source>
</evidence>
<sequence length="320" mass="34039">MRSRLLAALVSVLLAVSACGAPPPAPGKIKLGFSAWPGWMPWQVAKERGFFKINGVDVDLRYFDSYTDSLTALSTGAIDANSQTLNDTIASASSGGRQKIVLVNDTSTGNDQIIARDGITRVADLKGKKVAVEPGTVDHYLLLLALNRAKLHQGDVQLVSTLTDSAAAAFAAGHVDAVGAFAPHTSIALSRPGSGPVTSSADFPTSIPDLLVARADLARSRPDLVQRLVNTWFETLAWIERNPDEAIEIMARGAGVATVAYRAYQPGTTFLTKQENQSFFGTKSLQQRAGQVADFMVDAGLIPARPSLDGLFDDQFVNAL</sequence>
<organism evidence="7 8">
    <name type="scientific">Kibdelosporangium philippinense</name>
    <dbReference type="NCBI Taxonomy" id="211113"/>
    <lineage>
        <taxon>Bacteria</taxon>
        <taxon>Bacillati</taxon>
        <taxon>Actinomycetota</taxon>
        <taxon>Actinomycetes</taxon>
        <taxon>Pseudonocardiales</taxon>
        <taxon>Pseudonocardiaceae</taxon>
        <taxon>Kibdelosporangium</taxon>
    </lineage>
</organism>
<feature type="signal peptide" evidence="5">
    <location>
        <begin position="1"/>
        <end position="20"/>
    </location>
</feature>
<dbReference type="SUPFAM" id="SSF53850">
    <property type="entry name" value="Periplasmic binding protein-like II"/>
    <property type="match status" value="1"/>
</dbReference>